<accession>A0A0M3IWX9</accession>
<proteinExistence type="predicted"/>
<organism evidence="1 2">
    <name type="scientific">Ascaris lumbricoides</name>
    <name type="common">Giant roundworm</name>
    <dbReference type="NCBI Taxonomy" id="6252"/>
    <lineage>
        <taxon>Eukaryota</taxon>
        <taxon>Metazoa</taxon>
        <taxon>Ecdysozoa</taxon>
        <taxon>Nematoda</taxon>
        <taxon>Chromadorea</taxon>
        <taxon>Rhabditida</taxon>
        <taxon>Spirurina</taxon>
        <taxon>Ascaridomorpha</taxon>
        <taxon>Ascaridoidea</taxon>
        <taxon>Ascarididae</taxon>
        <taxon>Ascaris</taxon>
    </lineage>
</organism>
<protein>
    <submittedName>
        <fullName evidence="2">NADPH:quinone reductase</fullName>
    </submittedName>
</protein>
<evidence type="ECO:0000313" key="1">
    <source>
        <dbReference type="Proteomes" id="UP000036681"/>
    </source>
</evidence>
<dbReference type="Proteomes" id="UP000036681">
    <property type="component" value="Unplaced"/>
</dbReference>
<name>A0A0M3IWX9_ASCLU</name>
<reference evidence="2" key="1">
    <citation type="submission" date="2017-02" db="UniProtKB">
        <authorList>
            <consortium name="WormBaseParasite"/>
        </authorList>
    </citation>
    <scope>IDENTIFICATION</scope>
</reference>
<dbReference type="WBParaSite" id="ALUE_0002325701-mRNA-1">
    <property type="protein sequence ID" value="ALUE_0002325701-mRNA-1"/>
    <property type="gene ID" value="ALUE_0002325701"/>
</dbReference>
<sequence length="75" mass="8685">MGNERVVILVIYRGDRATIDMDKKLSTWELAVFEFSHEKYNNELIDMQVIGTEILDQQMIKDGQKMTPYFAAGDL</sequence>
<evidence type="ECO:0000313" key="2">
    <source>
        <dbReference type="WBParaSite" id="ALUE_0002325701-mRNA-1"/>
    </source>
</evidence>
<keyword evidence="1" id="KW-1185">Reference proteome</keyword>
<dbReference type="AlphaFoldDB" id="A0A0M3IWX9"/>